<dbReference type="AlphaFoldDB" id="K1T4D5"/>
<dbReference type="Gene3D" id="3.20.20.150">
    <property type="entry name" value="Divalent-metal-dependent TIM barrel enzymes"/>
    <property type="match status" value="1"/>
</dbReference>
<protein>
    <submittedName>
        <fullName evidence="7">UV damage endonuclease UvdE</fullName>
    </submittedName>
</protein>
<evidence type="ECO:0000256" key="3">
    <source>
        <dbReference type="ARBA" id="ARBA00022763"/>
    </source>
</evidence>
<dbReference type="GO" id="GO:0004519">
    <property type="term" value="F:endonuclease activity"/>
    <property type="evidence" value="ECO:0007669"/>
    <property type="project" value="UniProtKB-KW"/>
</dbReference>
<dbReference type="GO" id="GO:0016787">
    <property type="term" value="F:hydrolase activity"/>
    <property type="evidence" value="ECO:0007669"/>
    <property type="project" value="UniProtKB-KW"/>
</dbReference>
<comment type="caution">
    <text evidence="7">The sequence shown here is derived from an EMBL/GenBank/DDBJ whole genome shotgun (WGS) entry which is preliminary data.</text>
</comment>
<dbReference type="Pfam" id="PF03851">
    <property type="entry name" value="UvdE"/>
    <property type="match status" value="1"/>
</dbReference>
<gene>
    <name evidence="7" type="ORF">OBE_06887</name>
</gene>
<reference evidence="7" key="1">
    <citation type="journal article" date="2013" name="Environ. Microbiol.">
        <title>Microbiota from the distal guts of lean and obese adolescents exhibit partial functional redundancy besides clear differences in community structure.</title>
        <authorList>
            <person name="Ferrer M."/>
            <person name="Ruiz A."/>
            <person name="Lanza F."/>
            <person name="Haange S.B."/>
            <person name="Oberbach A."/>
            <person name="Till H."/>
            <person name="Bargiela R."/>
            <person name="Campoy C."/>
            <person name="Segura M.T."/>
            <person name="Richter M."/>
            <person name="von Bergen M."/>
            <person name="Seifert J."/>
            <person name="Suarez A."/>
        </authorList>
    </citation>
    <scope>NUCLEOTIDE SEQUENCE</scope>
</reference>
<dbReference type="PANTHER" id="PTHR31290">
    <property type="entry name" value="UV-DAMAGE ENDONUCLEASE"/>
    <property type="match status" value="1"/>
</dbReference>
<evidence type="ECO:0000256" key="4">
    <source>
        <dbReference type="ARBA" id="ARBA00022769"/>
    </source>
</evidence>
<dbReference type="InterPro" id="IPR004601">
    <property type="entry name" value="UvdE"/>
</dbReference>
<dbReference type="GO" id="GO:0006289">
    <property type="term" value="P:nucleotide-excision repair"/>
    <property type="evidence" value="ECO:0007669"/>
    <property type="project" value="InterPro"/>
</dbReference>
<dbReference type="EMBL" id="AJWZ01004730">
    <property type="protein sequence ID" value="EKC64603.1"/>
    <property type="molecule type" value="Genomic_DNA"/>
</dbReference>
<organism evidence="7">
    <name type="scientific">human gut metagenome</name>
    <dbReference type="NCBI Taxonomy" id="408170"/>
    <lineage>
        <taxon>unclassified sequences</taxon>
        <taxon>metagenomes</taxon>
        <taxon>organismal metagenomes</taxon>
    </lineage>
</organism>
<keyword evidence="3" id="KW-0227">DNA damage</keyword>
<evidence type="ECO:0000256" key="6">
    <source>
        <dbReference type="ARBA" id="ARBA00023204"/>
    </source>
</evidence>
<keyword evidence="2 7" id="KW-0255">Endonuclease</keyword>
<evidence type="ECO:0000256" key="5">
    <source>
        <dbReference type="ARBA" id="ARBA00022801"/>
    </source>
</evidence>
<keyword evidence="5" id="KW-0378">Hydrolase</keyword>
<accession>K1T4D5</accession>
<dbReference type="PANTHER" id="PTHR31290:SF5">
    <property type="entry name" value="UV-DAMAGE ENDONUCLEASE"/>
    <property type="match status" value="1"/>
</dbReference>
<proteinExistence type="predicted"/>
<evidence type="ECO:0000256" key="2">
    <source>
        <dbReference type="ARBA" id="ARBA00022759"/>
    </source>
</evidence>
<keyword evidence="1" id="KW-0540">Nuclease</keyword>
<evidence type="ECO:0000313" key="7">
    <source>
        <dbReference type="EMBL" id="EKC64603.1"/>
    </source>
</evidence>
<keyword evidence="6" id="KW-0234">DNA repair</keyword>
<sequence length="316" mass="36931">MILMKIRLGYACISKTLSNVTTSSTITYTTFQKDKDYKKIDTAIKSNLNALKEILTYNIKNNIHFFRLSSKLIPLATKSDVIFDYIDPYKDYYNSIAKIIKDNKLRIDFHPDEFCVLNSTKSEVVKNSIAILEYHYNLLKALEIKNKILVLHIGGNTFGKKNSISRFINNFNTLSKDIQESIAIENDDKIFNIRDCVYISKNINVPVILDYHHHICNHDELDINDYLKDILSSWHNATPKMHFSSPKNKTKKDFRSHNDYINVDDFINFIDLLKPFNHDVDIMIEAKAKDEALFRLVRELKYKTNYTFIDDTSFEV</sequence>
<dbReference type="GO" id="GO:0009411">
    <property type="term" value="P:response to UV"/>
    <property type="evidence" value="ECO:0007669"/>
    <property type="project" value="InterPro"/>
</dbReference>
<evidence type="ECO:0000256" key="1">
    <source>
        <dbReference type="ARBA" id="ARBA00022722"/>
    </source>
</evidence>
<dbReference type="InterPro" id="IPR036237">
    <property type="entry name" value="Xyl_isomerase-like_sf"/>
</dbReference>
<dbReference type="NCBIfam" id="TIGR00629">
    <property type="entry name" value="uvde"/>
    <property type="match status" value="1"/>
</dbReference>
<keyword evidence="4" id="KW-0228">DNA excision</keyword>
<name>K1T4D5_9ZZZZ</name>
<dbReference type="SUPFAM" id="SSF51658">
    <property type="entry name" value="Xylose isomerase-like"/>
    <property type="match status" value="1"/>
</dbReference>